<keyword evidence="3" id="KW-0539">Nucleus</keyword>
<dbReference type="GO" id="GO:0008283">
    <property type="term" value="P:cell population proliferation"/>
    <property type="evidence" value="ECO:0007669"/>
    <property type="project" value="TreeGrafter"/>
</dbReference>
<dbReference type="PANTHER" id="PTHR15367">
    <property type="entry name" value="DNA-DIRECTED RNA POLYMERASE III"/>
    <property type="match status" value="1"/>
</dbReference>
<feature type="compositionally biased region" description="Basic and acidic residues" evidence="4">
    <location>
        <begin position="223"/>
        <end position="232"/>
    </location>
</feature>
<comment type="similarity">
    <text evidence="2">Belongs to the eukaryotic RPC7 RNA polymerase subunit family.</text>
</comment>
<feature type="compositionally biased region" description="Acidic residues" evidence="4">
    <location>
        <begin position="233"/>
        <end position="257"/>
    </location>
</feature>
<keyword evidence="6" id="KW-0804">Transcription</keyword>
<keyword evidence="6" id="KW-0240">DNA-directed RNA polymerase</keyword>
<evidence type="ECO:0000256" key="2">
    <source>
        <dbReference type="ARBA" id="ARBA00008352"/>
    </source>
</evidence>
<evidence type="ECO:0000256" key="4">
    <source>
        <dbReference type="SAM" id="MobiDB-lite"/>
    </source>
</evidence>
<dbReference type="Proteomes" id="UP000504628">
    <property type="component" value="Chromosome 3"/>
</dbReference>
<name>A0A7E6DBV6_9CHIR</name>
<organism evidence="5 6">
    <name type="scientific">Phyllostomus discolor</name>
    <name type="common">pale spear-nosed bat</name>
    <dbReference type="NCBI Taxonomy" id="89673"/>
    <lineage>
        <taxon>Eukaryota</taxon>
        <taxon>Metazoa</taxon>
        <taxon>Chordata</taxon>
        <taxon>Craniata</taxon>
        <taxon>Vertebrata</taxon>
        <taxon>Euteleostomi</taxon>
        <taxon>Mammalia</taxon>
        <taxon>Eutheria</taxon>
        <taxon>Laurasiatheria</taxon>
        <taxon>Chiroptera</taxon>
        <taxon>Yangochiroptera</taxon>
        <taxon>Phyllostomidae</taxon>
        <taxon>Phyllostominae</taxon>
        <taxon>Phyllostomus</taxon>
    </lineage>
</organism>
<feature type="region of interest" description="Disordered" evidence="4">
    <location>
        <begin position="171"/>
        <end position="282"/>
    </location>
</feature>
<gene>
    <name evidence="6" type="primary">POLR3G</name>
</gene>
<feature type="compositionally biased region" description="Basic and acidic residues" evidence="4">
    <location>
        <begin position="200"/>
        <end position="214"/>
    </location>
</feature>
<accession>A0A7E6DBV6</accession>
<evidence type="ECO:0000313" key="6">
    <source>
        <dbReference type="RefSeq" id="XP_035876416.1"/>
    </source>
</evidence>
<dbReference type="CTD" id="10622"/>
<evidence type="ECO:0000313" key="5">
    <source>
        <dbReference type="Proteomes" id="UP000504628"/>
    </source>
</evidence>
<reference evidence="6" key="1">
    <citation type="submission" date="2025-08" db="UniProtKB">
        <authorList>
            <consortium name="RefSeq"/>
        </authorList>
    </citation>
    <scope>IDENTIFICATION</scope>
    <source>
        <tissue evidence="6">Muscle</tissue>
    </source>
</reference>
<sequence>MAALRAERASPAVESVRDCRSLESGSFLSLPTFRLLFCPSLEALVLSEQNLPTFLVQLVAMAGNKGRGRAAYTFNIEAVGFNRGEKLPDVVLKPPPLFPDTDYKPVPLKTGEGEDYMLALKQELRETVKRMPYFIETPEEKEDIERYSKRYMKVYKEEWIPDWRRLPREMMPKKKYKKGSKSKKVDNTSKDTSLTNTADVLKKIEELEKRGDGEKSDEENEEKEGSKEKNKEGDEDEEDDAVEQEEYDEEEHEEENDYINSYFDNGEDFGADSDDNMDEATY</sequence>
<dbReference type="AlphaFoldDB" id="A0A7E6DBV6"/>
<evidence type="ECO:0000256" key="1">
    <source>
        <dbReference type="ARBA" id="ARBA00004123"/>
    </source>
</evidence>
<proteinExistence type="inferred from homology"/>
<dbReference type="PANTHER" id="PTHR15367:SF3">
    <property type="entry name" value="DNA-DIRECTED RNA POLYMERASE III SUBUNIT RPC7"/>
    <property type="match status" value="1"/>
</dbReference>
<dbReference type="GeneID" id="114499383"/>
<feature type="compositionally biased region" description="Basic residues" evidence="4">
    <location>
        <begin position="173"/>
        <end position="182"/>
    </location>
</feature>
<dbReference type="RefSeq" id="XP_035876416.1">
    <property type="nucleotide sequence ID" value="XM_036020523.1"/>
</dbReference>
<comment type="subcellular location">
    <subcellularLocation>
        <location evidence="1">Nucleus</location>
    </subcellularLocation>
</comment>
<feature type="compositionally biased region" description="Acidic residues" evidence="4">
    <location>
        <begin position="265"/>
        <end position="282"/>
    </location>
</feature>
<keyword evidence="5" id="KW-1185">Reference proteome</keyword>
<dbReference type="GO" id="GO:0005666">
    <property type="term" value="C:RNA polymerase III complex"/>
    <property type="evidence" value="ECO:0007669"/>
    <property type="project" value="TreeGrafter"/>
</dbReference>
<evidence type="ECO:0000256" key="3">
    <source>
        <dbReference type="ARBA" id="ARBA00023242"/>
    </source>
</evidence>
<dbReference type="InterPro" id="IPR024661">
    <property type="entry name" value="RNA_pol_III_Rpc31"/>
</dbReference>
<dbReference type="GO" id="GO:0006383">
    <property type="term" value="P:transcription by RNA polymerase III"/>
    <property type="evidence" value="ECO:0007669"/>
    <property type="project" value="InterPro"/>
</dbReference>
<protein>
    <submittedName>
        <fullName evidence="6">DNA-directed RNA polymerase III subunit RPC7 isoform X2</fullName>
    </submittedName>
</protein>
<dbReference type="Pfam" id="PF11705">
    <property type="entry name" value="RNA_pol_3_Rpc31"/>
    <property type="match status" value="1"/>
</dbReference>